<organism evidence="2 3">
    <name type="scientific">Plasmodium relictum</name>
    <dbReference type="NCBI Taxonomy" id="85471"/>
    <lineage>
        <taxon>Eukaryota</taxon>
        <taxon>Sar</taxon>
        <taxon>Alveolata</taxon>
        <taxon>Apicomplexa</taxon>
        <taxon>Aconoidasida</taxon>
        <taxon>Haemosporida</taxon>
        <taxon>Plasmodiidae</taxon>
        <taxon>Plasmodium</taxon>
        <taxon>Plasmodium (Haemamoeba)</taxon>
    </lineage>
</organism>
<evidence type="ECO:0000256" key="1">
    <source>
        <dbReference type="SAM" id="Phobius"/>
    </source>
</evidence>
<feature type="transmembrane region" description="Helical" evidence="1">
    <location>
        <begin position="192"/>
        <end position="208"/>
    </location>
</feature>
<sequence length="248" mass="29476">MILNYIFHNSNLKTYENKIQKVKKDKLNSLQNCIENMSITFILFGSVMIIFNILMNFFYIRIVEFSISLKLFFITSGLWVIIIMIQMLTFFFSSNFFENSTHLLLNYSKKNKDKWNPFNTGIFLTNILTFSCISILSFYGIFSYITNMFKFTNAPMIASIIFSLSMNLIFVALQFLYIFLRVYQIKNLEFNYYLSLFLPGFAYMLESIEMKIKSKITESLLDKKSKKKHKQKIKDHNLHQDENLFLIN</sequence>
<feature type="transmembrane region" description="Helical" evidence="1">
    <location>
        <begin position="157"/>
        <end position="180"/>
    </location>
</feature>
<keyword evidence="3" id="KW-1185">Reference proteome</keyword>
<dbReference type="VEuPathDB" id="PlasmoDB:PRELSG_1109400"/>
<protein>
    <recommendedName>
        <fullName evidence="4">Transmembrane protein</fullName>
    </recommendedName>
</protein>
<name>A0A1J1H7V4_PLARL</name>
<dbReference type="OrthoDB" id="375791at2759"/>
<feature type="transmembrane region" description="Helical" evidence="1">
    <location>
        <begin position="37"/>
        <end position="59"/>
    </location>
</feature>
<evidence type="ECO:0008006" key="4">
    <source>
        <dbReference type="Google" id="ProtNLM"/>
    </source>
</evidence>
<dbReference type="RefSeq" id="XP_028533750.1">
    <property type="nucleotide sequence ID" value="XM_028677352.1"/>
</dbReference>
<dbReference type="EMBL" id="LN835306">
    <property type="protein sequence ID" value="CRH00747.1"/>
    <property type="molecule type" value="Genomic_DNA"/>
</dbReference>
<feature type="transmembrane region" description="Helical" evidence="1">
    <location>
        <begin position="122"/>
        <end position="145"/>
    </location>
</feature>
<dbReference type="Proteomes" id="UP000220158">
    <property type="component" value="Chromosome 11"/>
</dbReference>
<keyword evidence="1" id="KW-1133">Transmembrane helix</keyword>
<dbReference type="OMA" id="HKWNPLS"/>
<dbReference type="KEGG" id="prel:PRELSG_1109400"/>
<keyword evidence="1" id="KW-0812">Transmembrane</keyword>
<gene>
    <name evidence="2" type="ORF">PRELSG_1109400</name>
</gene>
<accession>A0A1J1H7V4</accession>
<evidence type="ECO:0000313" key="3">
    <source>
        <dbReference type="Proteomes" id="UP000220158"/>
    </source>
</evidence>
<dbReference type="AlphaFoldDB" id="A0A1J1H7V4"/>
<feature type="transmembrane region" description="Helical" evidence="1">
    <location>
        <begin position="71"/>
        <end position="92"/>
    </location>
</feature>
<keyword evidence="1" id="KW-0472">Membrane</keyword>
<evidence type="ECO:0000313" key="2">
    <source>
        <dbReference type="EMBL" id="CRH00747.1"/>
    </source>
</evidence>
<dbReference type="GeneID" id="39736870"/>
<proteinExistence type="predicted"/>
<reference evidence="2 3" key="1">
    <citation type="submission" date="2015-04" db="EMBL/GenBank/DDBJ databases">
        <authorList>
            <consortium name="Pathogen Informatics"/>
        </authorList>
    </citation>
    <scope>NUCLEOTIDE SEQUENCE [LARGE SCALE GENOMIC DNA]</scope>
    <source>
        <strain evidence="2 3">SGS1</strain>
    </source>
</reference>